<name>A0A2I0A5F4_9ASPA</name>
<organism evidence="2 3">
    <name type="scientific">Apostasia shenzhenica</name>
    <dbReference type="NCBI Taxonomy" id="1088818"/>
    <lineage>
        <taxon>Eukaryota</taxon>
        <taxon>Viridiplantae</taxon>
        <taxon>Streptophyta</taxon>
        <taxon>Embryophyta</taxon>
        <taxon>Tracheophyta</taxon>
        <taxon>Spermatophyta</taxon>
        <taxon>Magnoliopsida</taxon>
        <taxon>Liliopsida</taxon>
        <taxon>Asparagales</taxon>
        <taxon>Orchidaceae</taxon>
        <taxon>Apostasioideae</taxon>
        <taxon>Apostasia</taxon>
    </lineage>
</organism>
<accession>A0A2I0A5F4</accession>
<proteinExistence type="predicted"/>
<keyword evidence="3" id="KW-1185">Reference proteome</keyword>
<reference evidence="2 3" key="1">
    <citation type="journal article" date="2017" name="Nature">
        <title>The Apostasia genome and the evolution of orchids.</title>
        <authorList>
            <person name="Zhang G.Q."/>
            <person name="Liu K.W."/>
            <person name="Li Z."/>
            <person name="Lohaus R."/>
            <person name="Hsiao Y.Y."/>
            <person name="Niu S.C."/>
            <person name="Wang J.Y."/>
            <person name="Lin Y.C."/>
            <person name="Xu Q."/>
            <person name="Chen L.J."/>
            <person name="Yoshida K."/>
            <person name="Fujiwara S."/>
            <person name="Wang Z.W."/>
            <person name="Zhang Y.Q."/>
            <person name="Mitsuda N."/>
            <person name="Wang M."/>
            <person name="Liu G.H."/>
            <person name="Pecoraro L."/>
            <person name="Huang H.X."/>
            <person name="Xiao X.J."/>
            <person name="Lin M."/>
            <person name="Wu X.Y."/>
            <person name="Wu W.L."/>
            <person name="Chen Y.Y."/>
            <person name="Chang S.B."/>
            <person name="Sakamoto S."/>
            <person name="Ohme-Takagi M."/>
            <person name="Yagi M."/>
            <person name="Zeng S.J."/>
            <person name="Shen C.Y."/>
            <person name="Yeh C.M."/>
            <person name="Luo Y.B."/>
            <person name="Tsai W.C."/>
            <person name="Van de Peer Y."/>
            <person name="Liu Z.J."/>
        </authorList>
    </citation>
    <scope>NUCLEOTIDE SEQUENCE [LARGE SCALE GENOMIC DNA]</scope>
    <source>
        <strain evidence="3">cv. Shenzhen</strain>
        <tissue evidence="2">Stem</tissue>
    </source>
</reference>
<dbReference type="AlphaFoldDB" id="A0A2I0A5F4"/>
<evidence type="ECO:0000313" key="2">
    <source>
        <dbReference type="EMBL" id="PKA50762.1"/>
    </source>
</evidence>
<evidence type="ECO:0000313" key="3">
    <source>
        <dbReference type="Proteomes" id="UP000236161"/>
    </source>
</evidence>
<protein>
    <submittedName>
        <fullName evidence="2">Uncharacterized protein</fullName>
    </submittedName>
</protein>
<sequence length="62" mass="6942">MEEEIDARSLIWLGEVQSTSRSTFSSDPQQKLWPSWGIFPGRPGGDLNREVDLRSTRGIHGG</sequence>
<gene>
    <name evidence="2" type="ORF">AXF42_Ash017641</name>
</gene>
<feature type="region of interest" description="Disordered" evidence="1">
    <location>
        <begin position="34"/>
        <end position="62"/>
    </location>
</feature>
<dbReference type="Proteomes" id="UP000236161">
    <property type="component" value="Unassembled WGS sequence"/>
</dbReference>
<evidence type="ECO:0000256" key="1">
    <source>
        <dbReference type="SAM" id="MobiDB-lite"/>
    </source>
</evidence>
<dbReference type="EMBL" id="KZ452018">
    <property type="protein sequence ID" value="PKA50762.1"/>
    <property type="molecule type" value="Genomic_DNA"/>
</dbReference>